<dbReference type="Pfam" id="PF05239">
    <property type="entry name" value="PRC"/>
    <property type="match status" value="1"/>
</dbReference>
<accession>A0A378JHC6</accession>
<reference evidence="2 3" key="1">
    <citation type="submission" date="2018-06" db="EMBL/GenBank/DDBJ databases">
        <authorList>
            <consortium name="Pathogen Informatics"/>
            <person name="Doyle S."/>
        </authorList>
    </citation>
    <scope>NUCLEOTIDE SEQUENCE [LARGE SCALE GENOMIC DNA]</scope>
    <source>
        <strain evidence="2 3">NCTC13316</strain>
    </source>
</reference>
<proteinExistence type="predicted"/>
<feature type="domain" description="PRC-barrel" evidence="1">
    <location>
        <begin position="9"/>
        <end position="85"/>
    </location>
</feature>
<evidence type="ECO:0000259" key="1">
    <source>
        <dbReference type="Pfam" id="PF05239"/>
    </source>
</evidence>
<sequence>MSMQYHSEDIVRTEDVIGKEVKSPNLEDLGTIEEIVLDKFNGQARYIVLSFGGFMGFGDKYFAFPWKSISYNKEEECFILNVDKDKLNRDYGFDKDHWPDMSRWGGTIDNYYR</sequence>
<dbReference type="InterPro" id="IPR027275">
    <property type="entry name" value="PRC-brl_dom"/>
</dbReference>
<dbReference type="RefSeq" id="WP_242604716.1">
    <property type="nucleotide sequence ID" value="NZ_CAAAHP010000004.1"/>
</dbReference>
<dbReference type="Gene3D" id="2.30.30.240">
    <property type="entry name" value="PRC-barrel domain"/>
    <property type="match status" value="1"/>
</dbReference>
<organism evidence="2 3">
    <name type="scientific">Legionella busanensis</name>
    <dbReference type="NCBI Taxonomy" id="190655"/>
    <lineage>
        <taxon>Bacteria</taxon>
        <taxon>Pseudomonadati</taxon>
        <taxon>Pseudomonadota</taxon>
        <taxon>Gammaproteobacteria</taxon>
        <taxon>Legionellales</taxon>
        <taxon>Legionellaceae</taxon>
        <taxon>Legionella</taxon>
    </lineage>
</organism>
<dbReference type="AlphaFoldDB" id="A0A378JHC6"/>
<dbReference type="InterPro" id="IPR011033">
    <property type="entry name" value="PRC_barrel-like_sf"/>
</dbReference>
<dbReference type="PANTHER" id="PTHR36505:SF1">
    <property type="entry name" value="BLR1072 PROTEIN"/>
    <property type="match status" value="1"/>
</dbReference>
<name>A0A378JHC6_9GAMM</name>
<keyword evidence="3" id="KW-1185">Reference proteome</keyword>
<protein>
    <submittedName>
        <fullName evidence="2">PRC-barrel domain-containing protein</fullName>
    </submittedName>
</protein>
<gene>
    <name evidence="2" type="ORF">NCTC13316_00488</name>
</gene>
<evidence type="ECO:0000313" key="3">
    <source>
        <dbReference type="Proteomes" id="UP000254794"/>
    </source>
</evidence>
<dbReference type="PANTHER" id="PTHR36505">
    <property type="entry name" value="BLR1072 PROTEIN"/>
    <property type="match status" value="1"/>
</dbReference>
<evidence type="ECO:0000313" key="2">
    <source>
        <dbReference type="EMBL" id="STX50407.1"/>
    </source>
</evidence>
<dbReference type="EMBL" id="UGOD01000001">
    <property type="protein sequence ID" value="STX50407.1"/>
    <property type="molecule type" value="Genomic_DNA"/>
</dbReference>
<dbReference type="Proteomes" id="UP000254794">
    <property type="component" value="Unassembled WGS sequence"/>
</dbReference>
<dbReference type="SUPFAM" id="SSF50346">
    <property type="entry name" value="PRC-barrel domain"/>
    <property type="match status" value="1"/>
</dbReference>